<keyword evidence="5" id="KW-1185">Reference proteome</keyword>
<dbReference type="Gene3D" id="3.30.450.40">
    <property type="match status" value="1"/>
</dbReference>
<dbReference type="Proteomes" id="UP000601597">
    <property type="component" value="Unassembled WGS sequence"/>
</dbReference>
<organism evidence="4 5">
    <name type="scientific">Marinobacter zhanjiangensis</name>
    <dbReference type="NCBI Taxonomy" id="578215"/>
    <lineage>
        <taxon>Bacteria</taxon>
        <taxon>Pseudomonadati</taxon>
        <taxon>Pseudomonadota</taxon>
        <taxon>Gammaproteobacteria</taxon>
        <taxon>Pseudomonadales</taxon>
        <taxon>Marinobacteraceae</taxon>
        <taxon>Marinobacter</taxon>
    </lineage>
</organism>
<dbReference type="CDD" id="cd01949">
    <property type="entry name" value="GGDEF"/>
    <property type="match status" value="1"/>
</dbReference>
<evidence type="ECO:0000313" key="4">
    <source>
        <dbReference type="EMBL" id="GGY78756.1"/>
    </source>
</evidence>
<dbReference type="Pfam" id="PF00990">
    <property type="entry name" value="GGDEF"/>
    <property type="match status" value="1"/>
</dbReference>
<dbReference type="PANTHER" id="PTHR46663">
    <property type="entry name" value="DIGUANYLATE CYCLASE DGCT-RELATED"/>
    <property type="match status" value="1"/>
</dbReference>
<dbReference type="InterPro" id="IPR052163">
    <property type="entry name" value="DGC-Regulatory_Protein"/>
</dbReference>
<dbReference type="SMART" id="SM00091">
    <property type="entry name" value="PAS"/>
    <property type="match status" value="1"/>
</dbReference>
<dbReference type="InterPro" id="IPR043128">
    <property type="entry name" value="Rev_trsase/Diguanyl_cyclase"/>
</dbReference>
<keyword evidence="1" id="KW-0418">Kinase</keyword>
<feature type="domain" description="GGDEF" evidence="3">
    <location>
        <begin position="351"/>
        <end position="484"/>
    </location>
</feature>
<dbReference type="InterPro" id="IPR029787">
    <property type="entry name" value="Nucleotide_cyclase"/>
</dbReference>
<dbReference type="SUPFAM" id="SSF55781">
    <property type="entry name" value="GAF domain-like"/>
    <property type="match status" value="1"/>
</dbReference>
<dbReference type="Pfam" id="PF08448">
    <property type="entry name" value="PAS_4"/>
    <property type="match status" value="1"/>
</dbReference>
<dbReference type="PANTHER" id="PTHR46663:SF3">
    <property type="entry name" value="SLL0267 PROTEIN"/>
    <property type="match status" value="1"/>
</dbReference>
<dbReference type="Gene3D" id="3.30.450.20">
    <property type="entry name" value="PAS domain"/>
    <property type="match status" value="1"/>
</dbReference>
<dbReference type="SUPFAM" id="SSF55073">
    <property type="entry name" value="Nucleotide cyclase"/>
    <property type="match status" value="1"/>
</dbReference>
<protein>
    <recommendedName>
        <fullName evidence="6">PAS domain S-box-containing protein/diguanylate cyclase (GGDEF) domain-containing protein</fullName>
    </recommendedName>
</protein>
<dbReference type="NCBIfam" id="TIGR00254">
    <property type="entry name" value="GGDEF"/>
    <property type="match status" value="1"/>
</dbReference>
<reference evidence="5" key="1">
    <citation type="journal article" date="2019" name="Int. J. Syst. Evol. Microbiol.">
        <title>The Global Catalogue of Microorganisms (GCM) 10K type strain sequencing project: providing services to taxonomists for standard genome sequencing and annotation.</title>
        <authorList>
            <consortium name="The Broad Institute Genomics Platform"/>
            <consortium name="The Broad Institute Genome Sequencing Center for Infectious Disease"/>
            <person name="Wu L."/>
            <person name="Ma J."/>
        </authorList>
    </citation>
    <scope>NUCLEOTIDE SEQUENCE [LARGE SCALE GENOMIC DNA]</scope>
    <source>
        <strain evidence="5">KCTC 22280</strain>
    </source>
</reference>
<dbReference type="RefSeq" id="WP_189577374.1">
    <property type="nucleotide sequence ID" value="NZ_BMXV01000006.1"/>
</dbReference>
<dbReference type="SUPFAM" id="SSF55785">
    <property type="entry name" value="PYP-like sensor domain (PAS domain)"/>
    <property type="match status" value="1"/>
</dbReference>
<evidence type="ECO:0000259" key="2">
    <source>
        <dbReference type="PROSITE" id="PS50112"/>
    </source>
</evidence>
<dbReference type="InterPro" id="IPR003018">
    <property type="entry name" value="GAF"/>
</dbReference>
<dbReference type="SMART" id="SM00065">
    <property type="entry name" value="GAF"/>
    <property type="match status" value="1"/>
</dbReference>
<dbReference type="PROSITE" id="PS50887">
    <property type="entry name" value="GGDEF"/>
    <property type="match status" value="1"/>
</dbReference>
<dbReference type="Pfam" id="PF13185">
    <property type="entry name" value="GAF_2"/>
    <property type="match status" value="1"/>
</dbReference>
<dbReference type="InterPro" id="IPR035965">
    <property type="entry name" value="PAS-like_dom_sf"/>
</dbReference>
<dbReference type="InterPro" id="IPR013656">
    <property type="entry name" value="PAS_4"/>
</dbReference>
<dbReference type="SMART" id="SM00267">
    <property type="entry name" value="GGDEF"/>
    <property type="match status" value="1"/>
</dbReference>
<dbReference type="PROSITE" id="PS50112">
    <property type="entry name" value="PAS"/>
    <property type="match status" value="1"/>
</dbReference>
<dbReference type="NCBIfam" id="TIGR00229">
    <property type="entry name" value="sensory_box"/>
    <property type="match status" value="1"/>
</dbReference>
<dbReference type="CDD" id="cd00130">
    <property type="entry name" value="PAS"/>
    <property type="match status" value="1"/>
</dbReference>
<dbReference type="InterPro" id="IPR000160">
    <property type="entry name" value="GGDEF_dom"/>
</dbReference>
<evidence type="ECO:0000259" key="3">
    <source>
        <dbReference type="PROSITE" id="PS50887"/>
    </source>
</evidence>
<feature type="domain" description="PAS" evidence="2">
    <location>
        <begin position="10"/>
        <end position="54"/>
    </location>
</feature>
<gene>
    <name evidence="4" type="ORF">GCM10007071_27700</name>
</gene>
<dbReference type="InterPro" id="IPR000014">
    <property type="entry name" value="PAS"/>
</dbReference>
<dbReference type="Gene3D" id="3.30.70.270">
    <property type="match status" value="1"/>
</dbReference>
<dbReference type="EMBL" id="BMXV01000006">
    <property type="protein sequence ID" value="GGY78756.1"/>
    <property type="molecule type" value="Genomic_DNA"/>
</dbReference>
<keyword evidence="1" id="KW-0808">Transferase</keyword>
<sequence>MAGDHLNEDLQKNLAAFLNSSPDCILVCDAQSLRYLYVNQATCDMTGYSRDELLAMTAPDLTGQSPEVIQESYRQARLAGERGYTDEPRLIVNKGNSRRGWWEGHFGYQVIDGRDVVVIVSREVTRRVLAEQSATRSRQIYAALSAANEAMIRLSSPDEVFQAVCDAAIDSGGMTTAVLLMPKPGSDLMEVKAMAGYGRDVMGSTIISINPDRAEGTGLNGTAFRTQRPCVTDDFLKDQRTAHWHRMVRDRTKLRSAASVPIIREGRSVGTMYLCSRERRAFDEEIIGLLVRLTDNIAFALKAFEREQVRREAEERAHYLATHCSLTGLPNRNLLSDLLEQAIASVNRTGHKPALMFVDLDNFKQINDTWGHDTGDRVLEQMAGRLRCVLREHDVLARLGGDEFVVLVQNIDRHEYAQRVAEKLLAAAQDPVQVDGQPLVVTLSIGVSLYPHHGENHRALMKSADLAMYEAKEKGKNTWALSGDDKQWDSASEIMR</sequence>
<evidence type="ECO:0008006" key="6">
    <source>
        <dbReference type="Google" id="ProtNLM"/>
    </source>
</evidence>
<accession>A0ABQ3B4D3</accession>
<evidence type="ECO:0000313" key="5">
    <source>
        <dbReference type="Proteomes" id="UP000601597"/>
    </source>
</evidence>
<comment type="caution">
    <text evidence="4">The sequence shown here is derived from an EMBL/GenBank/DDBJ whole genome shotgun (WGS) entry which is preliminary data.</text>
</comment>
<evidence type="ECO:0000256" key="1">
    <source>
        <dbReference type="ARBA" id="ARBA00022777"/>
    </source>
</evidence>
<name>A0ABQ3B4D3_9GAMM</name>
<dbReference type="InterPro" id="IPR029016">
    <property type="entry name" value="GAF-like_dom_sf"/>
</dbReference>
<proteinExistence type="predicted"/>